<organism evidence="10 11">
    <name type="scientific">Leadbetterella byssophila (strain DSM 17132 / JCM 16389 / KACC 11308 / NBRC 106382 / 4M15)</name>
    <dbReference type="NCBI Taxonomy" id="649349"/>
    <lineage>
        <taxon>Bacteria</taxon>
        <taxon>Pseudomonadati</taxon>
        <taxon>Bacteroidota</taxon>
        <taxon>Cytophagia</taxon>
        <taxon>Cytophagales</taxon>
        <taxon>Leadbetterellaceae</taxon>
        <taxon>Leadbetterella</taxon>
    </lineage>
</organism>
<dbReference type="InterPro" id="IPR013785">
    <property type="entry name" value="Aldolase_TIM"/>
</dbReference>
<dbReference type="Gene3D" id="3.20.20.70">
    <property type="entry name" value="Aldolase class I"/>
    <property type="match status" value="1"/>
</dbReference>
<dbReference type="AlphaFoldDB" id="E4RX23"/>
<proteinExistence type="predicted"/>
<gene>
    <name evidence="10" type="ordered locus">Lbys_2386</name>
</gene>
<comment type="pathway">
    <text evidence="2">Amino-acid biosynthesis; L-tryptophan biosynthesis; L-tryptophan from chorismate: step 4/5.</text>
</comment>
<dbReference type="NCBIfam" id="NF001377">
    <property type="entry name" value="PRK00278.2-4"/>
    <property type="match status" value="1"/>
</dbReference>
<dbReference type="SUPFAM" id="SSF51366">
    <property type="entry name" value="Ribulose-phoshate binding barrel"/>
    <property type="match status" value="1"/>
</dbReference>
<dbReference type="InterPro" id="IPR045186">
    <property type="entry name" value="Indole-3-glycerol_P_synth"/>
</dbReference>
<dbReference type="EMBL" id="CP002305">
    <property type="protein sequence ID" value="ADQ18062.1"/>
    <property type="molecule type" value="Genomic_DNA"/>
</dbReference>
<evidence type="ECO:0000256" key="5">
    <source>
        <dbReference type="ARBA" id="ARBA00022793"/>
    </source>
</evidence>
<dbReference type="GO" id="GO:0004640">
    <property type="term" value="F:phosphoribosylanthranilate isomerase activity"/>
    <property type="evidence" value="ECO:0007669"/>
    <property type="project" value="TreeGrafter"/>
</dbReference>
<keyword evidence="6" id="KW-0822">Tryptophan biosynthesis</keyword>
<keyword evidence="5" id="KW-0210">Decarboxylase</keyword>
<keyword evidence="11" id="KW-1185">Reference proteome</keyword>
<keyword evidence="7" id="KW-0057">Aromatic amino acid biosynthesis</keyword>
<dbReference type="CDD" id="cd00331">
    <property type="entry name" value="IGPS"/>
    <property type="match status" value="1"/>
</dbReference>
<dbReference type="Proteomes" id="UP000007435">
    <property type="component" value="Chromosome"/>
</dbReference>
<protein>
    <recommendedName>
        <fullName evidence="3">indole-3-glycerol-phosphate synthase</fullName>
        <ecNumber evidence="3">4.1.1.48</ecNumber>
    </recommendedName>
</protein>
<dbReference type="HOGENOM" id="CLU_034247_2_0_10"/>
<dbReference type="OrthoDB" id="9804217at2"/>
<evidence type="ECO:0000256" key="7">
    <source>
        <dbReference type="ARBA" id="ARBA00023141"/>
    </source>
</evidence>
<feature type="domain" description="Indole-3-glycerol phosphate synthase" evidence="9">
    <location>
        <begin position="4"/>
        <end position="255"/>
    </location>
</feature>
<dbReference type="GO" id="GO:0004425">
    <property type="term" value="F:indole-3-glycerol-phosphate synthase activity"/>
    <property type="evidence" value="ECO:0007669"/>
    <property type="project" value="UniProtKB-EC"/>
</dbReference>
<dbReference type="Pfam" id="PF00218">
    <property type="entry name" value="IGPS"/>
    <property type="match status" value="1"/>
</dbReference>
<dbReference type="KEGG" id="lby:Lbys_2386"/>
<keyword evidence="4" id="KW-0028">Amino-acid biosynthesis</keyword>
<evidence type="ECO:0000313" key="11">
    <source>
        <dbReference type="Proteomes" id="UP000007435"/>
    </source>
</evidence>
<dbReference type="PANTHER" id="PTHR22854:SF2">
    <property type="entry name" value="INDOLE-3-GLYCEROL-PHOSPHATE SYNTHASE"/>
    <property type="match status" value="1"/>
</dbReference>
<reference key="1">
    <citation type="submission" date="2010-11" db="EMBL/GenBank/DDBJ databases">
        <title>The complete genome of Leadbetterella byssophila DSM 17132.</title>
        <authorList>
            <consortium name="US DOE Joint Genome Institute (JGI-PGF)"/>
            <person name="Lucas S."/>
            <person name="Copeland A."/>
            <person name="Lapidus A."/>
            <person name="Glavina del Rio T."/>
            <person name="Dalin E."/>
            <person name="Tice H."/>
            <person name="Bruce D."/>
            <person name="Goodwin L."/>
            <person name="Pitluck S."/>
            <person name="Kyrpides N."/>
            <person name="Mavromatis K."/>
            <person name="Ivanova N."/>
            <person name="Teshima H."/>
            <person name="Brettin T."/>
            <person name="Detter J.C."/>
            <person name="Han C."/>
            <person name="Tapia R."/>
            <person name="Land M."/>
            <person name="Hauser L."/>
            <person name="Markowitz V."/>
            <person name="Cheng J.-F."/>
            <person name="Hugenholtz P."/>
            <person name="Woyke T."/>
            <person name="Wu D."/>
            <person name="Tindall B."/>
            <person name="Pomrenke H.G."/>
            <person name="Brambilla E."/>
            <person name="Klenk H.-P."/>
            <person name="Eisen J.A."/>
        </authorList>
    </citation>
    <scope>NUCLEOTIDE SEQUENCE [LARGE SCALE GENOMIC DNA]</scope>
    <source>
        <strain>DSM 17132</strain>
    </source>
</reference>
<evidence type="ECO:0000256" key="8">
    <source>
        <dbReference type="ARBA" id="ARBA00023239"/>
    </source>
</evidence>
<comment type="catalytic activity">
    <reaction evidence="1">
        <text>1-(2-carboxyphenylamino)-1-deoxy-D-ribulose 5-phosphate + H(+) = (1S,2R)-1-C-(indol-3-yl)glycerol 3-phosphate + CO2 + H2O</text>
        <dbReference type="Rhea" id="RHEA:23476"/>
        <dbReference type="ChEBI" id="CHEBI:15377"/>
        <dbReference type="ChEBI" id="CHEBI:15378"/>
        <dbReference type="ChEBI" id="CHEBI:16526"/>
        <dbReference type="ChEBI" id="CHEBI:58613"/>
        <dbReference type="ChEBI" id="CHEBI:58866"/>
        <dbReference type="EC" id="4.1.1.48"/>
    </reaction>
</comment>
<evidence type="ECO:0000313" key="10">
    <source>
        <dbReference type="EMBL" id="ADQ18062.1"/>
    </source>
</evidence>
<dbReference type="PROSITE" id="PS00614">
    <property type="entry name" value="IGPS"/>
    <property type="match status" value="1"/>
</dbReference>
<dbReference type="UniPathway" id="UPA00035">
    <property type="reaction ID" value="UER00043"/>
</dbReference>
<evidence type="ECO:0000259" key="9">
    <source>
        <dbReference type="Pfam" id="PF00218"/>
    </source>
</evidence>
<dbReference type="eggNOG" id="COG0134">
    <property type="taxonomic scope" value="Bacteria"/>
</dbReference>
<dbReference type="GO" id="GO:0000162">
    <property type="term" value="P:L-tryptophan biosynthetic process"/>
    <property type="evidence" value="ECO:0007669"/>
    <property type="project" value="UniProtKB-UniPathway"/>
</dbReference>
<evidence type="ECO:0000256" key="2">
    <source>
        <dbReference type="ARBA" id="ARBA00004696"/>
    </source>
</evidence>
<evidence type="ECO:0000256" key="1">
    <source>
        <dbReference type="ARBA" id="ARBA00001633"/>
    </source>
</evidence>
<dbReference type="InterPro" id="IPR011060">
    <property type="entry name" value="RibuloseP-bd_barrel"/>
</dbReference>
<evidence type="ECO:0000256" key="4">
    <source>
        <dbReference type="ARBA" id="ARBA00022605"/>
    </source>
</evidence>
<keyword evidence="8 10" id="KW-0456">Lyase</keyword>
<sequence>MSILDEIIANKRKEVELSKASVNLEDLSKSAYYTRATISLKDRLLQDTSPGIIAEFKRRSPSKGDIHAGADVQTIVKGYEAGGASGISVLTDHDFFGGSKEDLLSARTAAPNTPLLRKDFMIDPYQIHEAKAWGADIILLIAANLEPNEVLSLSSLAHELGLEVLLEVHDKEELERSPLDHVDIVGVNNRNLKNFAENNVNASLELIQYLPKDKARISESCISATETVKELWNVGFQGFLMGENFMKTSEPAQTLADFYSVLV</sequence>
<dbReference type="FunFam" id="3.20.20.70:FF:000024">
    <property type="entry name" value="Indole-3-glycerol phosphate synthase"/>
    <property type="match status" value="1"/>
</dbReference>
<name>E4RX23_LEAB4</name>
<reference evidence="10 11" key="2">
    <citation type="journal article" date="2011" name="Stand. Genomic Sci.">
        <title>Complete genome sequence of Leadbetterella byssophila type strain (4M15).</title>
        <authorList>
            <person name="Abt B."/>
            <person name="Teshima H."/>
            <person name="Lucas S."/>
            <person name="Lapidus A."/>
            <person name="Del Rio T.G."/>
            <person name="Nolan M."/>
            <person name="Tice H."/>
            <person name="Cheng J.F."/>
            <person name="Pitluck S."/>
            <person name="Liolios K."/>
            <person name="Pagani I."/>
            <person name="Ivanova N."/>
            <person name="Mavromatis K."/>
            <person name="Pati A."/>
            <person name="Tapia R."/>
            <person name="Han C."/>
            <person name="Goodwin L."/>
            <person name="Chen A."/>
            <person name="Palaniappan K."/>
            <person name="Land M."/>
            <person name="Hauser L."/>
            <person name="Chang Y.J."/>
            <person name="Jeffries C.D."/>
            <person name="Rohde M."/>
            <person name="Goker M."/>
            <person name="Tindall B.J."/>
            <person name="Detter J.C."/>
            <person name="Woyke T."/>
            <person name="Bristow J."/>
            <person name="Eisen J.A."/>
            <person name="Markowitz V."/>
            <person name="Hugenholtz P."/>
            <person name="Klenk H.P."/>
            <person name="Kyrpides N.C."/>
        </authorList>
    </citation>
    <scope>NUCLEOTIDE SEQUENCE [LARGE SCALE GENOMIC DNA]</scope>
    <source>
        <strain evidence="11">DSM 17132 / JCM 16389 / KACC 11308 / NBRC 106382 / 4M15</strain>
    </source>
</reference>
<dbReference type="PANTHER" id="PTHR22854">
    <property type="entry name" value="TRYPTOPHAN BIOSYNTHESIS PROTEIN"/>
    <property type="match status" value="1"/>
</dbReference>
<dbReference type="InterPro" id="IPR001468">
    <property type="entry name" value="Indole-3-GlycerolPSynthase_CS"/>
</dbReference>
<evidence type="ECO:0000256" key="6">
    <source>
        <dbReference type="ARBA" id="ARBA00022822"/>
    </source>
</evidence>
<dbReference type="EC" id="4.1.1.48" evidence="3"/>
<accession>E4RX23</accession>
<evidence type="ECO:0000256" key="3">
    <source>
        <dbReference type="ARBA" id="ARBA00012362"/>
    </source>
</evidence>
<dbReference type="STRING" id="649349.Lbys_2386"/>
<dbReference type="InterPro" id="IPR013798">
    <property type="entry name" value="Indole-3-glycerol_P_synth_dom"/>
</dbReference>